<dbReference type="AlphaFoldDB" id="A0A1I7T2D1"/>
<dbReference type="Pfam" id="PF03091">
    <property type="entry name" value="CutA1"/>
    <property type="match status" value="1"/>
</dbReference>
<dbReference type="WBParaSite" id="Csp11.Scaffold478.g1755.t1">
    <property type="protein sequence ID" value="Csp11.Scaffold478.g1755.t1"/>
    <property type="gene ID" value="Csp11.Scaffold478.g1755"/>
</dbReference>
<name>A0A1I7T2D1_9PELO</name>
<dbReference type="SUPFAM" id="SSF54913">
    <property type="entry name" value="GlnB-like"/>
    <property type="match status" value="1"/>
</dbReference>
<proteinExistence type="inferred from homology"/>
<organism evidence="2 3">
    <name type="scientific">Caenorhabditis tropicalis</name>
    <dbReference type="NCBI Taxonomy" id="1561998"/>
    <lineage>
        <taxon>Eukaryota</taxon>
        <taxon>Metazoa</taxon>
        <taxon>Ecdysozoa</taxon>
        <taxon>Nematoda</taxon>
        <taxon>Chromadorea</taxon>
        <taxon>Rhabditida</taxon>
        <taxon>Rhabditina</taxon>
        <taxon>Rhabditomorpha</taxon>
        <taxon>Rhabditoidea</taxon>
        <taxon>Rhabditidae</taxon>
        <taxon>Peloderinae</taxon>
        <taxon>Caenorhabditis</taxon>
    </lineage>
</organism>
<dbReference type="Gene3D" id="3.30.70.120">
    <property type="match status" value="1"/>
</dbReference>
<reference evidence="3" key="1">
    <citation type="submission" date="2016-11" db="UniProtKB">
        <authorList>
            <consortium name="WormBaseParasite"/>
        </authorList>
    </citation>
    <scope>IDENTIFICATION</scope>
</reference>
<keyword evidence="2" id="KW-1185">Reference proteome</keyword>
<dbReference type="Proteomes" id="UP000095282">
    <property type="component" value="Unplaced"/>
</dbReference>
<dbReference type="PANTHER" id="PTHR23419">
    <property type="entry name" value="DIVALENT CATION TOLERANCE CUTA-RELATED"/>
    <property type="match status" value="1"/>
</dbReference>
<dbReference type="InterPro" id="IPR015867">
    <property type="entry name" value="N-reg_PII/ATP_PRibTrfase_C"/>
</dbReference>
<evidence type="ECO:0000313" key="2">
    <source>
        <dbReference type="Proteomes" id="UP000095282"/>
    </source>
</evidence>
<dbReference type="InterPro" id="IPR011322">
    <property type="entry name" value="N-reg_PII-like_a/b"/>
</dbReference>
<dbReference type="GO" id="GO:0005507">
    <property type="term" value="F:copper ion binding"/>
    <property type="evidence" value="ECO:0007669"/>
    <property type="project" value="TreeGrafter"/>
</dbReference>
<accession>A0A1I7T2D1</accession>
<protein>
    <submittedName>
        <fullName evidence="3">Divalent-cation tolerance protein CutA</fullName>
    </submittedName>
</protein>
<evidence type="ECO:0000256" key="1">
    <source>
        <dbReference type="ARBA" id="ARBA00010169"/>
    </source>
</evidence>
<dbReference type="GO" id="GO:0010038">
    <property type="term" value="P:response to metal ion"/>
    <property type="evidence" value="ECO:0007669"/>
    <property type="project" value="InterPro"/>
</dbReference>
<dbReference type="eggNOG" id="KOG3338">
    <property type="taxonomic scope" value="Eukaryota"/>
</dbReference>
<evidence type="ECO:0000313" key="3">
    <source>
        <dbReference type="WBParaSite" id="Csp11.Scaffold478.g1755.t1"/>
    </source>
</evidence>
<dbReference type="STRING" id="1561998.A0A1I7T2D1"/>
<sequence>MTTPAVKMIMVYVTTPSKDIAMTLARTIVGESLAACANVIPGATSVYQWKGNIEECAEHVVILKTVESKVEDLSERVRSLHPAETPCFVAIPIEKITADFGEWIIDSTKTVSHN</sequence>
<comment type="similarity">
    <text evidence="1">Belongs to the CutA family.</text>
</comment>
<dbReference type="InterPro" id="IPR004323">
    <property type="entry name" value="Ion_tolerance_CutA"/>
</dbReference>
<dbReference type="PANTHER" id="PTHR23419:SF8">
    <property type="entry name" value="FI09726P"/>
    <property type="match status" value="1"/>
</dbReference>